<feature type="signal peptide" evidence="1">
    <location>
        <begin position="1"/>
        <end position="21"/>
    </location>
</feature>
<organism evidence="2 3">
    <name type="scientific">Pseudobacteriovorax antillogorgiicola</name>
    <dbReference type="NCBI Taxonomy" id="1513793"/>
    <lineage>
        <taxon>Bacteria</taxon>
        <taxon>Pseudomonadati</taxon>
        <taxon>Bdellovibrionota</taxon>
        <taxon>Oligoflexia</taxon>
        <taxon>Oligoflexales</taxon>
        <taxon>Pseudobacteriovoracaceae</taxon>
        <taxon>Pseudobacteriovorax</taxon>
    </lineage>
</organism>
<dbReference type="RefSeq" id="WP_132321301.1">
    <property type="nucleotide sequence ID" value="NZ_FWZT01000014.1"/>
</dbReference>
<evidence type="ECO:0000256" key="1">
    <source>
        <dbReference type="SAM" id="SignalP"/>
    </source>
</evidence>
<sequence length="228" mass="24572">MLKESIAIASMLMSSVAVSQADDEANRSKTSADWRSEKPFTVGAELGWFVFPISGAGARIGYNLNPNLNVGFRFAAGEWDASPLVSEGIYTTIDTFTLDASIVEVDAKWFVGNSFYWRVGLGQRQINSDISVTDQYDGTNITATLESTSSAVSIGLGNIWTLDSGLYLGGEWIAASIPLGSSFSSSVTSNAITDEDLRDLVEDMEEVSEDFGTVTTFGLATFLIGYQF</sequence>
<dbReference type="InterPro" id="IPR011250">
    <property type="entry name" value="OMP/PagP_B-barrel"/>
</dbReference>
<keyword evidence="1" id="KW-0732">Signal</keyword>
<evidence type="ECO:0008006" key="4">
    <source>
        <dbReference type="Google" id="ProtNLM"/>
    </source>
</evidence>
<reference evidence="3" key="1">
    <citation type="submission" date="2017-04" db="EMBL/GenBank/DDBJ databases">
        <authorList>
            <person name="Varghese N."/>
            <person name="Submissions S."/>
        </authorList>
    </citation>
    <scope>NUCLEOTIDE SEQUENCE [LARGE SCALE GENOMIC DNA]</scope>
    <source>
        <strain evidence="3">RKEM611</strain>
    </source>
</reference>
<dbReference type="OrthoDB" id="10018481at2"/>
<gene>
    <name evidence="2" type="ORF">SAMN06296036_114166</name>
</gene>
<name>A0A1Y6CCJ9_9BACT</name>
<evidence type="ECO:0000313" key="3">
    <source>
        <dbReference type="Proteomes" id="UP000192907"/>
    </source>
</evidence>
<feature type="chain" id="PRO_5010994916" description="Outer membrane protein beta-barrel domain-containing protein" evidence="1">
    <location>
        <begin position="22"/>
        <end position="228"/>
    </location>
</feature>
<dbReference type="Proteomes" id="UP000192907">
    <property type="component" value="Unassembled WGS sequence"/>
</dbReference>
<accession>A0A1Y6CCJ9</accession>
<evidence type="ECO:0000313" key="2">
    <source>
        <dbReference type="EMBL" id="SMF47913.1"/>
    </source>
</evidence>
<proteinExistence type="predicted"/>
<dbReference type="AlphaFoldDB" id="A0A1Y6CCJ9"/>
<keyword evidence="3" id="KW-1185">Reference proteome</keyword>
<dbReference type="EMBL" id="FWZT01000014">
    <property type="protein sequence ID" value="SMF47913.1"/>
    <property type="molecule type" value="Genomic_DNA"/>
</dbReference>
<dbReference type="SUPFAM" id="SSF56925">
    <property type="entry name" value="OMPA-like"/>
    <property type="match status" value="1"/>
</dbReference>
<protein>
    <recommendedName>
        <fullName evidence="4">Outer membrane protein beta-barrel domain-containing protein</fullName>
    </recommendedName>
</protein>